<dbReference type="Gene3D" id="3.30.1390.20">
    <property type="entry name" value="Ribosomal protein L30, ferredoxin-like fold domain"/>
    <property type="match status" value="1"/>
</dbReference>
<protein>
    <submittedName>
        <fullName evidence="5">LSU ribosomal protein L30p (L7e)</fullName>
    </submittedName>
</protein>
<keyword evidence="3" id="KW-0687">Ribonucleoprotein</keyword>
<dbReference type="InterPro" id="IPR016082">
    <property type="entry name" value="Ribosomal_uL30_ferredoxin-like"/>
</dbReference>
<evidence type="ECO:0000256" key="2">
    <source>
        <dbReference type="ARBA" id="ARBA00022980"/>
    </source>
</evidence>
<organism evidence="5">
    <name type="scientific">hydrothermal vent metagenome</name>
    <dbReference type="NCBI Taxonomy" id="652676"/>
    <lineage>
        <taxon>unclassified sequences</taxon>
        <taxon>metagenomes</taxon>
        <taxon>ecological metagenomes</taxon>
    </lineage>
</organism>
<gene>
    <name evidence="5" type="ORF">MNBD_ACTINO02-763</name>
</gene>
<dbReference type="FunFam" id="3.30.1390.20:FF:000001">
    <property type="entry name" value="50S ribosomal protein L30"/>
    <property type="match status" value="1"/>
</dbReference>
<keyword evidence="2 5" id="KW-0689">Ribosomal protein</keyword>
<evidence type="ECO:0000256" key="1">
    <source>
        <dbReference type="ARBA" id="ARBA00007594"/>
    </source>
</evidence>
<accession>A0A3B0SIJ4</accession>
<comment type="similarity">
    <text evidence="1">Belongs to the universal ribosomal protein uL30 family.</text>
</comment>
<evidence type="ECO:0000256" key="3">
    <source>
        <dbReference type="ARBA" id="ARBA00023274"/>
    </source>
</evidence>
<reference evidence="5" key="1">
    <citation type="submission" date="2018-06" db="EMBL/GenBank/DDBJ databases">
        <authorList>
            <person name="Zhirakovskaya E."/>
        </authorList>
    </citation>
    <scope>NUCLEOTIDE SEQUENCE</scope>
</reference>
<dbReference type="EMBL" id="UOEK01000274">
    <property type="protein sequence ID" value="VAW04003.1"/>
    <property type="molecule type" value="Genomic_DNA"/>
</dbReference>
<dbReference type="InterPro" id="IPR005996">
    <property type="entry name" value="Ribosomal_uL30_bac-type"/>
</dbReference>
<dbReference type="InterPro" id="IPR036919">
    <property type="entry name" value="Ribo_uL30_ferredoxin-like_sf"/>
</dbReference>
<dbReference type="SUPFAM" id="SSF55129">
    <property type="entry name" value="Ribosomal protein L30p/L7e"/>
    <property type="match status" value="1"/>
</dbReference>
<name>A0A3B0SIJ4_9ZZZZ</name>
<dbReference type="HAMAP" id="MF_01371_B">
    <property type="entry name" value="Ribosomal_uL30_B"/>
    <property type="match status" value="1"/>
</dbReference>
<evidence type="ECO:0000313" key="5">
    <source>
        <dbReference type="EMBL" id="VAW04003.1"/>
    </source>
</evidence>
<dbReference type="CDD" id="cd01658">
    <property type="entry name" value="Ribosomal_L30"/>
    <property type="match status" value="1"/>
</dbReference>
<sequence length="61" mass="6905">MAKTLKITLKRSLIGEKPKTRATIESLGLRKINSMVERPDTPDVRGMVFRAKHLLDVEEVS</sequence>
<dbReference type="GO" id="GO:0006412">
    <property type="term" value="P:translation"/>
    <property type="evidence" value="ECO:0007669"/>
    <property type="project" value="InterPro"/>
</dbReference>
<feature type="domain" description="Large ribosomal subunit protein uL30-like ferredoxin-like fold" evidence="4">
    <location>
        <begin position="5"/>
        <end position="54"/>
    </location>
</feature>
<dbReference type="AlphaFoldDB" id="A0A3B0SIJ4"/>
<dbReference type="Pfam" id="PF00327">
    <property type="entry name" value="Ribosomal_L30"/>
    <property type="match status" value="1"/>
</dbReference>
<dbReference type="GO" id="GO:0022625">
    <property type="term" value="C:cytosolic large ribosomal subunit"/>
    <property type="evidence" value="ECO:0007669"/>
    <property type="project" value="TreeGrafter"/>
</dbReference>
<dbReference type="NCBIfam" id="TIGR01308">
    <property type="entry name" value="rpmD_bact"/>
    <property type="match status" value="1"/>
</dbReference>
<dbReference type="PIRSF" id="PIRSF002211">
    <property type="entry name" value="Ribosomal_L30_bac-type"/>
    <property type="match status" value="1"/>
</dbReference>
<evidence type="ECO:0000259" key="4">
    <source>
        <dbReference type="Pfam" id="PF00327"/>
    </source>
</evidence>
<dbReference type="GO" id="GO:0003735">
    <property type="term" value="F:structural constituent of ribosome"/>
    <property type="evidence" value="ECO:0007669"/>
    <property type="project" value="InterPro"/>
</dbReference>
<dbReference type="PANTHER" id="PTHR15892:SF2">
    <property type="entry name" value="LARGE RIBOSOMAL SUBUNIT PROTEIN UL30M"/>
    <property type="match status" value="1"/>
</dbReference>
<proteinExistence type="inferred from homology"/>
<dbReference type="PANTHER" id="PTHR15892">
    <property type="entry name" value="MITOCHONDRIAL RIBOSOMAL PROTEIN L30"/>
    <property type="match status" value="1"/>
</dbReference>